<feature type="domain" description="HTH tetR-type" evidence="7">
    <location>
        <begin position="1"/>
        <end position="54"/>
    </location>
</feature>
<evidence type="ECO:0000313" key="8">
    <source>
        <dbReference type="EMBL" id="GAA4975608.1"/>
    </source>
</evidence>
<dbReference type="Proteomes" id="UP001500466">
    <property type="component" value="Unassembled WGS sequence"/>
</dbReference>
<dbReference type="InterPro" id="IPR001647">
    <property type="entry name" value="HTH_TetR"/>
</dbReference>
<dbReference type="Gene3D" id="1.10.357.10">
    <property type="entry name" value="Tetracycline Repressor, domain 2"/>
    <property type="match status" value="1"/>
</dbReference>
<gene>
    <name evidence="8" type="ORF">GCM10023205_48160</name>
</gene>
<evidence type="ECO:0000256" key="4">
    <source>
        <dbReference type="ARBA" id="ARBA00023163"/>
    </source>
</evidence>
<evidence type="ECO:0000256" key="3">
    <source>
        <dbReference type="ARBA" id="ARBA00023125"/>
    </source>
</evidence>
<comment type="caution">
    <text evidence="8">The sequence shown here is derived from an EMBL/GenBank/DDBJ whole genome shotgun (WGS) entry which is preliminary data.</text>
</comment>
<organism evidence="8 9">
    <name type="scientific">Yinghuangia aomiensis</name>
    <dbReference type="NCBI Taxonomy" id="676205"/>
    <lineage>
        <taxon>Bacteria</taxon>
        <taxon>Bacillati</taxon>
        <taxon>Actinomycetota</taxon>
        <taxon>Actinomycetes</taxon>
        <taxon>Kitasatosporales</taxon>
        <taxon>Streptomycetaceae</taxon>
        <taxon>Yinghuangia</taxon>
    </lineage>
</organism>
<dbReference type="PROSITE" id="PS50977">
    <property type="entry name" value="HTH_TETR_2"/>
    <property type="match status" value="1"/>
</dbReference>
<sequence length="209" mass="23135">METAAGLIARRGVRGLRVEELAAEAGVSVGLVYYHFGDRAGLMQHTWEFINERAERYTSSGSDPDRDPRGRLEEMLLLELQDAPEVRENSTAWGEFRASAVFEPDLGRQVREATARWVRDAEALIRHGQDTGAIASTVAATDAAERLTALVEGLSERWLAGSLPLERARFLLRSALTLELGPQPPRPARRKAARPHPAHAHSRTRDPAE</sequence>
<dbReference type="PANTHER" id="PTHR30055">
    <property type="entry name" value="HTH-TYPE TRANSCRIPTIONAL REGULATOR RUTR"/>
    <property type="match status" value="1"/>
</dbReference>
<dbReference type="SUPFAM" id="SSF48498">
    <property type="entry name" value="Tetracyclin repressor-like, C-terminal domain"/>
    <property type="match status" value="1"/>
</dbReference>
<accession>A0ABP9HQ66</accession>
<protein>
    <submittedName>
        <fullName evidence="8">TetR/AcrR family transcriptional regulator</fullName>
    </submittedName>
</protein>
<keyword evidence="9" id="KW-1185">Reference proteome</keyword>
<name>A0ABP9HQ66_9ACTN</name>
<feature type="DNA-binding region" description="H-T-H motif" evidence="5">
    <location>
        <begin position="17"/>
        <end position="36"/>
    </location>
</feature>
<dbReference type="Pfam" id="PF00440">
    <property type="entry name" value="TetR_N"/>
    <property type="match status" value="1"/>
</dbReference>
<evidence type="ECO:0000256" key="2">
    <source>
        <dbReference type="ARBA" id="ARBA00023015"/>
    </source>
</evidence>
<keyword evidence="3 5" id="KW-0238">DNA-binding</keyword>
<dbReference type="SUPFAM" id="SSF46689">
    <property type="entry name" value="Homeodomain-like"/>
    <property type="match status" value="1"/>
</dbReference>
<keyword evidence="1" id="KW-0678">Repressor</keyword>
<dbReference type="InterPro" id="IPR036271">
    <property type="entry name" value="Tet_transcr_reg_TetR-rel_C_sf"/>
</dbReference>
<evidence type="ECO:0000259" key="7">
    <source>
        <dbReference type="PROSITE" id="PS50977"/>
    </source>
</evidence>
<proteinExistence type="predicted"/>
<keyword evidence="4" id="KW-0804">Transcription</keyword>
<dbReference type="EMBL" id="BAABHS010000017">
    <property type="protein sequence ID" value="GAA4975608.1"/>
    <property type="molecule type" value="Genomic_DNA"/>
</dbReference>
<evidence type="ECO:0000256" key="1">
    <source>
        <dbReference type="ARBA" id="ARBA00022491"/>
    </source>
</evidence>
<feature type="compositionally biased region" description="Basic residues" evidence="6">
    <location>
        <begin position="187"/>
        <end position="202"/>
    </location>
</feature>
<dbReference type="InterPro" id="IPR050109">
    <property type="entry name" value="HTH-type_TetR-like_transc_reg"/>
</dbReference>
<keyword evidence="2" id="KW-0805">Transcription regulation</keyword>
<evidence type="ECO:0000256" key="5">
    <source>
        <dbReference type="PROSITE-ProRule" id="PRU00335"/>
    </source>
</evidence>
<evidence type="ECO:0000256" key="6">
    <source>
        <dbReference type="SAM" id="MobiDB-lite"/>
    </source>
</evidence>
<feature type="region of interest" description="Disordered" evidence="6">
    <location>
        <begin position="181"/>
        <end position="209"/>
    </location>
</feature>
<dbReference type="InterPro" id="IPR039538">
    <property type="entry name" value="BetI_C"/>
</dbReference>
<dbReference type="Pfam" id="PF13977">
    <property type="entry name" value="TetR_C_6"/>
    <property type="match status" value="1"/>
</dbReference>
<dbReference type="InterPro" id="IPR009057">
    <property type="entry name" value="Homeodomain-like_sf"/>
</dbReference>
<dbReference type="PANTHER" id="PTHR30055:SF234">
    <property type="entry name" value="HTH-TYPE TRANSCRIPTIONAL REGULATOR BETI"/>
    <property type="match status" value="1"/>
</dbReference>
<reference evidence="9" key="1">
    <citation type="journal article" date="2019" name="Int. J. Syst. Evol. Microbiol.">
        <title>The Global Catalogue of Microorganisms (GCM) 10K type strain sequencing project: providing services to taxonomists for standard genome sequencing and annotation.</title>
        <authorList>
            <consortium name="The Broad Institute Genomics Platform"/>
            <consortium name="The Broad Institute Genome Sequencing Center for Infectious Disease"/>
            <person name="Wu L."/>
            <person name="Ma J."/>
        </authorList>
    </citation>
    <scope>NUCLEOTIDE SEQUENCE [LARGE SCALE GENOMIC DNA]</scope>
    <source>
        <strain evidence="9">JCM 17986</strain>
    </source>
</reference>
<evidence type="ECO:0000313" key="9">
    <source>
        <dbReference type="Proteomes" id="UP001500466"/>
    </source>
</evidence>